<dbReference type="InterPro" id="IPR000836">
    <property type="entry name" value="PRTase_dom"/>
</dbReference>
<organism evidence="2">
    <name type="scientific">Woronichinia naegeliana WA131</name>
    <dbReference type="NCBI Taxonomy" id="2824559"/>
    <lineage>
        <taxon>Bacteria</taxon>
        <taxon>Bacillati</taxon>
        <taxon>Cyanobacteriota</taxon>
        <taxon>Cyanophyceae</taxon>
        <taxon>Synechococcales</taxon>
        <taxon>Coelosphaeriaceae</taxon>
        <taxon>Woronichinia</taxon>
    </lineage>
</organism>
<proteinExistence type="inferred from homology"/>
<dbReference type="SUPFAM" id="SSF53271">
    <property type="entry name" value="PRTase-like"/>
    <property type="match status" value="1"/>
</dbReference>
<sequence>MFKSLLSLFLKSACPLCQRACETELCRYCQGQLESCQWPNPRQGWQGDLPRFIWGQYDGKLKQAIAAFKYDNHPELGDFLGYALGESWLKSAMPKNLPALTLVPIPLHPHKLKERGFNQAELLAQGFSQITRYPLLAQGLVRVKDTVPLFNLKPEQRQATLDQALQMGESLKKVRARRPILLVDDIYTTGTTALEAQKVLQAQGFIVAGIVAIASPRFS</sequence>
<dbReference type="PANTHER" id="PTHR47505:SF1">
    <property type="entry name" value="DNA UTILIZATION PROTEIN YHGH"/>
    <property type="match status" value="1"/>
</dbReference>
<protein>
    <submittedName>
        <fullName evidence="2">ComF family protein</fullName>
    </submittedName>
</protein>
<dbReference type="InterPro" id="IPR029057">
    <property type="entry name" value="PRTase-like"/>
</dbReference>
<gene>
    <name evidence="2" type="ORF">KA717_08960</name>
</gene>
<dbReference type="Proteomes" id="UP001065613">
    <property type="component" value="Chromosome"/>
</dbReference>
<reference evidence="2" key="1">
    <citation type="submission" date="2021-04" db="EMBL/GenBank/DDBJ databases">
        <title>Genome sequence of Woronichinia naegeliana from Washington state freshwater lake bloom.</title>
        <authorList>
            <person name="Dreher T.W."/>
        </authorList>
    </citation>
    <scope>NUCLEOTIDE SEQUENCE</scope>
    <source>
        <strain evidence="2">WA131</strain>
    </source>
</reference>
<accession>A0A977PXI9</accession>
<dbReference type="AlphaFoldDB" id="A0A977PXI9"/>
<dbReference type="KEGG" id="wna:KA717_08960"/>
<dbReference type="Gene3D" id="3.40.50.2020">
    <property type="match status" value="1"/>
</dbReference>
<dbReference type="PANTHER" id="PTHR47505">
    <property type="entry name" value="DNA UTILIZATION PROTEIN YHGH"/>
    <property type="match status" value="1"/>
</dbReference>
<dbReference type="InterPro" id="IPR051910">
    <property type="entry name" value="ComF/GntX_DNA_util-trans"/>
</dbReference>
<evidence type="ECO:0000313" key="2">
    <source>
        <dbReference type="EMBL" id="UXE62814.1"/>
    </source>
</evidence>
<name>A0A977PXI9_9CYAN</name>
<comment type="similarity">
    <text evidence="1">Belongs to the ComF/GntX family.</text>
</comment>
<dbReference type="EMBL" id="CP073041">
    <property type="protein sequence ID" value="UXE62814.1"/>
    <property type="molecule type" value="Genomic_DNA"/>
</dbReference>
<dbReference type="CDD" id="cd06223">
    <property type="entry name" value="PRTases_typeI"/>
    <property type="match status" value="1"/>
</dbReference>
<evidence type="ECO:0000256" key="1">
    <source>
        <dbReference type="ARBA" id="ARBA00008007"/>
    </source>
</evidence>